<dbReference type="EMBL" id="AGXA01000022">
    <property type="protein sequence ID" value="EKU93290.1"/>
    <property type="molecule type" value="Genomic_DNA"/>
</dbReference>
<dbReference type="NCBIfam" id="TIGR00544">
    <property type="entry name" value="lgt"/>
    <property type="match status" value="1"/>
</dbReference>
<keyword evidence="9" id="KW-1185">Reference proteome</keyword>
<dbReference type="GO" id="GO:0008961">
    <property type="term" value="F:phosphatidylglycerol-prolipoprotein diacylglyceryl transferase activity"/>
    <property type="evidence" value="ECO:0007669"/>
    <property type="project" value="UniProtKB-UniRule"/>
</dbReference>
<dbReference type="PATRIC" id="fig|883081.3.peg.1290"/>
<evidence type="ECO:0000256" key="5">
    <source>
        <dbReference type="ARBA" id="ARBA00022989"/>
    </source>
</evidence>
<evidence type="ECO:0000256" key="6">
    <source>
        <dbReference type="ARBA" id="ARBA00023136"/>
    </source>
</evidence>
<evidence type="ECO:0000313" key="9">
    <source>
        <dbReference type="Proteomes" id="UP000009875"/>
    </source>
</evidence>
<feature type="transmembrane region" description="Helical" evidence="7">
    <location>
        <begin position="51"/>
        <end position="74"/>
    </location>
</feature>
<dbReference type="AlphaFoldDB" id="K9EVS5"/>
<evidence type="ECO:0000256" key="1">
    <source>
        <dbReference type="ARBA" id="ARBA00007150"/>
    </source>
</evidence>
<feature type="transmembrane region" description="Helical" evidence="7">
    <location>
        <begin position="179"/>
        <end position="197"/>
    </location>
</feature>
<feature type="transmembrane region" description="Helical" evidence="7">
    <location>
        <begin position="209"/>
        <end position="226"/>
    </location>
</feature>
<feature type="transmembrane region" description="Helical" evidence="7">
    <location>
        <begin position="238"/>
        <end position="256"/>
    </location>
</feature>
<dbReference type="STRING" id="883081.HMPREF9698_01451"/>
<name>K9EVS5_9LACT</name>
<keyword evidence="5 7" id="KW-1133">Transmembrane helix</keyword>
<proteinExistence type="inferred from homology"/>
<keyword evidence="8" id="KW-0449">Lipoprotein</keyword>
<keyword evidence="6 7" id="KW-0472">Membrane</keyword>
<organism evidence="8 9">
    <name type="scientific">Alloiococcus otitis ATCC 51267</name>
    <dbReference type="NCBI Taxonomy" id="883081"/>
    <lineage>
        <taxon>Bacteria</taxon>
        <taxon>Bacillati</taxon>
        <taxon>Bacillota</taxon>
        <taxon>Bacilli</taxon>
        <taxon>Lactobacillales</taxon>
        <taxon>Carnobacteriaceae</taxon>
        <taxon>Alloiococcus</taxon>
    </lineage>
</organism>
<protein>
    <recommendedName>
        <fullName evidence="7">Phosphatidylglycerol--prolipoprotein diacylglyceryl transferase</fullName>
        <ecNumber evidence="7">2.5.1.145</ecNumber>
    </recommendedName>
</protein>
<evidence type="ECO:0000256" key="2">
    <source>
        <dbReference type="ARBA" id="ARBA00022475"/>
    </source>
</evidence>
<evidence type="ECO:0000256" key="7">
    <source>
        <dbReference type="HAMAP-Rule" id="MF_01147"/>
    </source>
</evidence>
<evidence type="ECO:0000256" key="4">
    <source>
        <dbReference type="ARBA" id="ARBA00022692"/>
    </source>
</evidence>
<feature type="transmembrane region" description="Helical" evidence="7">
    <location>
        <begin position="118"/>
        <end position="136"/>
    </location>
</feature>
<dbReference type="GO" id="GO:0042158">
    <property type="term" value="P:lipoprotein biosynthetic process"/>
    <property type="evidence" value="ECO:0007669"/>
    <property type="project" value="UniProtKB-UniRule"/>
</dbReference>
<evidence type="ECO:0000313" key="8">
    <source>
        <dbReference type="EMBL" id="EKU93290.1"/>
    </source>
</evidence>
<dbReference type="PANTHER" id="PTHR30589:SF0">
    <property type="entry name" value="PHOSPHATIDYLGLYCEROL--PROLIPOPROTEIN DIACYLGLYCERYL TRANSFERASE"/>
    <property type="match status" value="1"/>
</dbReference>
<dbReference type="PANTHER" id="PTHR30589">
    <property type="entry name" value="PROLIPOPROTEIN DIACYLGLYCERYL TRANSFERASE"/>
    <property type="match status" value="1"/>
</dbReference>
<feature type="transmembrane region" description="Helical" evidence="7">
    <location>
        <begin position="20"/>
        <end position="39"/>
    </location>
</feature>
<dbReference type="InterPro" id="IPR001640">
    <property type="entry name" value="Lgt"/>
</dbReference>
<feature type="binding site" evidence="7">
    <location>
        <position position="137"/>
    </location>
    <ligand>
        <name>a 1,2-diacyl-sn-glycero-3-phospho-(1'-sn-glycerol)</name>
        <dbReference type="ChEBI" id="CHEBI:64716"/>
    </ligand>
</feature>
<sequence length="287" mass="32620">MQELLAVIDPIAFELGPISVAWYGVIIALAMLLAVFLASREAKKLGMDSDIVIDVAFWIIPFGIIGARIYYVLFELDSYIQDPIRILFIWEGGLAIYGGIIAGFFTILWFAHKENLDIWLLFDLVAPSLLIAQSIGRWGNFVNQEAFGGEVSREFLESLYLPEFIIEGMNINGAYHHPTFLYESILTLTGFIIALVLRRKGNLLRGELISFYLIWYGTGRFFIEGMRTDSLYIGPLRVSQVLSALIVLLGVGIILYRRFYLYPRPPYYSEGVKPEIDFAKKKASYDQ</sequence>
<keyword evidence="2 7" id="KW-1003">Cell membrane</keyword>
<dbReference type="UniPathway" id="UPA00664"/>
<keyword evidence="3 7" id="KW-0808">Transferase</keyword>
<dbReference type="HOGENOM" id="CLU_013386_0_1_9"/>
<feature type="transmembrane region" description="Helical" evidence="7">
    <location>
        <begin position="86"/>
        <end position="111"/>
    </location>
</feature>
<comment type="function">
    <text evidence="7">Catalyzes the transfer of the diacylglyceryl group from phosphatidylglycerol to the sulfhydryl group of the N-terminal cysteine of a prolipoprotein, the first step in the formation of mature lipoproteins.</text>
</comment>
<dbReference type="EC" id="2.5.1.145" evidence="7"/>
<reference evidence="8 9" key="1">
    <citation type="submission" date="2012-09" db="EMBL/GenBank/DDBJ databases">
        <title>The Genome Sequence of Alloiococcus otitis ATCC 51267.</title>
        <authorList>
            <consortium name="The Broad Institute Genome Sequencing Platform"/>
            <person name="Earl A."/>
            <person name="Ward D."/>
            <person name="Feldgarden M."/>
            <person name="Gevers D."/>
            <person name="Huys G."/>
            <person name="Walker B."/>
            <person name="Young S.K."/>
            <person name="Zeng Q."/>
            <person name="Gargeya S."/>
            <person name="Fitzgerald M."/>
            <person name="Haas B."/>
            <person name="Abouelleil A."/>
            <person name="Alvarado L."/>
            <person name="Arachchi H.M."/>
            <person name="Berlin A.M."/>
            <person name="Chapman S.B."/>
            <person name="Goldberg J."/>
            <person name="Griggs A."/>
            <person name="Gujja S."/>
            <person name="Hansen M."/>
            <person name="Howarth C."/>
            <person name="Imamovic A."/>
            <person name="Larimer J."/>
            <person name="McCowen C."/>
            <person name="Montmayeur A."/>
            <person name="Murphy C."/>
            <person name="Neiman D."/>
            <person name="Pearson M."/>
            <person name="Priest M."/>
            <person name="Roberts A."/>
            <person name="Saif S."/>
            <person name="Shea T."/>
            <person name="Sisk P."/>
            <person name="Sykes S."/>
            <person name="Wortman J."/>
            <person name="Nusbaum C."/>
            <person name="Birren B."/>
        </authorList>
    </citation>
    <scope>NUCLEOTIDE SEQUENCE [LARGE SCALE GENOMIC DNA]</scope>
    <source>
        <strain evidence="8 9">ATCC 51267</strain>
    </source>
</reference>
<dbReference type="Proteomes" id="UP000009875">
    <property type="component" value="Unassembled WGS sequence"/>
</dbReference>
<dbReference type="eggNOG" id="COG0682">
    <property type="taxonomic scope" value="Bacteria"/>
</dbReference>
<gene>
    <name evidence="7" type="primary">lgt</name>
    <name evidence="8" type="ORF">HMPREF9698_01451</name>
</gene>
<dbReference type="OrthoDB" id="871140at2"/>
<comment type="catalytic activity">
    <reaction evidence="7">
        <text>L-cysteinyl-[prolipoprotein] + a 1,2-diacyl-sn-glycero-3-phospho-(1'-sn-glycerol) = an S-1,2-diacyl-sn-glyceryl-L-cysteinyl-[prolipoprotein] + sn-glycerol 1-phosphate + H(+)</text>
        <dbReference type="Rhea" id="RHEA:56712"/>
        <dbReference type="Rhea" id="RHEA-COMP:14679"/>
        <dbReference type="Rhea" id="RHEA-COMP:14680"/>
        <dbReference type="ChEBI" id="CHEBI:15378"/>
        <dbReference type="ChEBI" id="CHEBI:29950"/>
        <dbReference type="ChEBI" id="CHEBI:57685"/>
        <dbReference type="ChEBI" id="CHEBI:64716"/>
        <dbReference type="ChEBI" id="CHEBI:140658"/>
        <dbReference type="EC" id="2.5.1.145"/>
    </reaction>
</comment>
<comment type="similarity">
    <text evidence="1 7">Belongs to the Lgt family.</text>
</comment>
<comment type="pathway">
    <text evidence="7">Protein modification; lipoprotein biosynthesis (diacylglyceryl transfer).</text>
</comment>
<dbReference type="Pfam" id="PF01790">
    <property type="entry name" value="LGT"/>
    <property type="match status" value="1"/>
</dbReference>
<comment type="subcellular location">
    <subcellularLocation>
        <location evidence="7">Cell membrane</location>
        <topology evidence="7">Multi-pass membrane protein</topology>
    </subcellularLocation>
</comment>
<keyword evidence="4 7" id="KW-0812">Transmembrane</keyword>
<accession>K9EVS5</accession>
<dbReference type="HAMAP" id="MF_01147">
    <property type="entry name" value="Lgt"/>
    <property type="match status" value="1"/>
</dbReference>
<dbReference type="PROSITE" id="PS01311">
    <property type="entry name" value="LGT"/>
    <property type="match status" value="1"/>
</dbReference>
<evidence type="ECO:0000256" key="3">
    <source>
        <dbReference type="ARBA" id="ARBA00022679"/>
    </source>
</evidence>
<dbReference type="GO" id="GO:0005886">
    <property type="term" value="C:plasma membrane"/>
    <property type="evidence" value="ECO:0007669"/>
    <property type="project" value="UniProtKB-SubCell"/>
</dbReference>
<comment type="caution">
    <text evidence="8">The sequence shown here is derived from an EMBL/GenBank/DDBJ whole genome shotgun (WGS) entry which is preliminary data.</text>
</comment>
<dbReference type="RefSeq" id="WP_003778568.1">
    <property type="nucleotide sequence ID" value="NZ_JH992960.1"/>
</dbReference>